<feature type="transmembrane region" description="Helical" evidence="1">
    <location>
        <begin position="548"/>
        <end position="568"/>
    </location>
</feature>
<feature type="transmembrane region" description="Helical" evidence="1">
    <location>
        <begin position="352"/>
        <end position="375"/>
    </location>
</feature>
<proteinExistence type="predicted"/>
<keyword evidence="1" id="KW-1133">Transmembrane helix</keyword>
<dbReference type="EMBL" id="CP015607">
    <property type="protein sequence ID" value="APT48313.1"/>
    <property type="molecule type" value="Genomic_DNA"/>
</dbReference>
<organism evidence="2 3">
    <name type="scientific">Bacillus safensis</name>
    <dbReference type="NCBI Taxonomy" id="561879"/>
    <lineage>
        <taxon>Bacteria</taxon>
        <taxon>Bacillati</taxon>
        <taxon>Bacillota</taxon>
        <taxon>Bacilli</taxon>
        <taxon>Bacillales</taxon>
        <taxon>Bacillaceae</taxon>
        <taxon>Bacillus</taxon>
    </lineage>
</organism>
<feature type="transmembrane region" description="Helical" evidence="1">
    <location>
        <begin position="438"/>
        <end position="463"/>
    </location>
</feature>
<protein>
    <submittedName>
        <fullName evidence="2">Uncharacterized protein</fullName>
    </submittedName>
</protein>
<dbReference type="AlphaFoldDB" id="A0A1L6ZP82"/>
<evidence type="ECO:0000256" key="1">
    <source>
        <dbReference type="SAM" id="Phobius"/>
    </source>
</evidence>
<feature type="transmembrane region" description="Helical" evidence="1">
    <location>
        <begin position="156"/>
        <end position="179"/>
    </location>
</feature>
<keyword evidence="1" id="KW-0812">Transmembrane</keyword>
<feature type="transmembrane region" description="Helical" evidence="1">
    <location>
        <begin position="469"/>
        <end position="490"/>
    </location>
</feature>
<keyword evidence="1" id="KW-0472">Membrane</keyword>
<feature type="transmembrane region" description="Helical" evidence="1">
    <location>
        <begin position="123"/>
        <end position="144"/>
    </location>
</feature>
<sequence length="589" mass="69549">MLYPLLSLLLSIRMKQQYSNLAQFIIRMVPFFKSFSSKQYILFSCILDTLFGCLIVFVISSYLYSPVYQIEWESAFVLFLFLFSIVKGIESYRRTHILPFEELVQLAPVSARHLFQTLLFSELVWLLFTSLSTYLIYFLFQFFIAQTHDGIFWLKHLNVILTSFLLFMVSNKIFGAYIYNIVVKKIGIIRVLFFASISLLFFLFGRVLISNIIFPFYHTFRQLFQSISSLAEDAFWITLSNNLMSLYQNNLQQIHHALFSQDSVFLQFLALFTSPVTFIVVILAATLVMKTPVRWIPTGEEHDQSSKHFRDLFYWYFQALDKIQSSLFQKNMLIQKDLKVLKEKRWLLSKEFFNYMFMSYEAFFYVGVMTSLISLIDHQALQIQLLFTLNVMILANQTYEMRMLTPSIFSLSAEKKNIWLYELSQTSLMQFFLSKIQLFYCLFSIPSLFLLFINLSIMSVYHLFDVQMLFQLVALGIGFFIFPLIQLYLFPFTTKFNFIHEHEIGTTNEEIEVIDKGQAFARNFLVLPFMYYMLLTSFLPILQHSTSLVSVLFALYFVIVSGIFWVLCRKTIYKGIEYVEKNKMFYIGE</sequence>
<feature type="transmembrane region" description="Helical" evidence="1">
    <location>
        <begin position="40"/>
        <end position="64"/>
    </location>
</feature>
<gene>
    <name evidence="2" type="ORF">BSA145_20510</name>
</gene>
<feature type="transmembrane region" description="Helical" evidence="1">
    <location>
        <begin position="524"/>
        <end position="542"/>
    </location>
</feature>
<evidence type="ECO:0000313" key="2">
    <source>
        <dbReference type="EMBL" id="APT48313.1"/>
    </source>
</evidence>
<reference evidence="2 3" key="1">
    <citation type="submission" date="2016-05" db="EMBL/GenBank/DDBJ databases">
        <title>Complete Genome and Methylome Analysis of Psychrotrophic Bacterial Isolates from Antarctic Lake Untersee.</title>
        <authorList>
            <person name="Fomenkov A."/>
            <person name="Akimov V.N."/>
            <person name="Vasilyeva L.V."/>
            <person name="Andersen D."/>
            <person name="Vincze T."/>
            <person name="Roberts R.J."/>
        </authorList>
    </citation>
    <scope>NUCLEOTIDE SEQUENCE [LARGE SCALE GENOMIC DNA]</scope>
    <source>
        <strain evidence="2 3">U14-5</strain>
    </source>
</reference>
<feature type="transmembrane region" description="Helical" evidence="1">
    <location>
        <begin position="381"/>
        <end position="399"/>
    </location>
</feature>
<feature type="transmembrane region" description="Helical" evidence="1">
    <location>
        <begin position="265"/>
        <end position="288"/>
    </location>
</feature>
<dbReference type="Proteomes" id="UP000185426">
    <property type="component" value="Chromosome"/>
</dbReference>
<evidence type="ECO:0000313" key="3">
    <source>
        <dbReference type="Proteomes" id="UP000185426"/>
    </source>
</evidence>
<name>A0A1L6ZP82_BACIA</name>
<feature type="transmembrane region" description="Helical" evidence="1">
    <location>
        <begin position="191"/>
        <end position="214"/>
    </location>
</feature>
<feature type="transmembrane region" description="Helical" evidence="1">
    <location>
        <begin position="70"/>
        <end position="89"/>
    </location>
</feature>
<accession>A0A1L6ZP82</accession>